<sequence length="293" mass="30091">MTAHVIGIDGGGTSCRAALTGRDGVVSGTGKSGAANILTDMNGGVRHIIEAAQRACDDAGLRGELSSMDVLLGLAGANMDASVEALRGRLPFRRCEIESDALIAVHGALGEADGVVAIIGTGAVFAAKQGSSVRTIGGWGFVVGDQGSGAALGQELMRRTLLAHDGVGPASDVTGRLFSEFGGEPQKVVAYAHGAPPGAFARYAPMVFEYAQRNDPVATAIIVEAAGQIDAFIDAMVGTELQRLCLLGGLAGPYEPWLADKHRARIVPAQGDALDGAAQLARQRFLMTGDVRV</sequence>
<evidence type="ECO:0000313" key="2">
    <source>
        <dbReference type="EMBL" id="MDA5399101.1"/>
    </source>
</evidence>
<dbReference type="InterPro" id="IPR052519">
    <property type="entry name" value="Euk-type_GlcNAc_Kinase"/>
</dbReference>
<dbReference type="InterPro" id="IPR043129">
    <property type="entry name" value="ATPase_NBD"/>
</dbReference>
<accession>A0A9X3ZHY5</accession>
<dbReference type="PANTHER" id="PTHR43190">
    <property type="entry name" value="N-ACETYL-D-GLUCOSAMINE KINASE"/>
    <property type="match status" value="1"/>
</dbReference>
<keyword evidence="2" id="KW-0418">Kinase</keyword>
<dbReference type="RefSeq" id="WP_267990549.1">
    <property type="nucleotide sequence ID" value="NZ_JAPJZI010000001.1"/>
</dbReference>
<organism evidence="2 3">
    <name type="scientific">Hoeflea prorocentri</name>
    <dbReference type="NCBI Taxonomy" id="1922333"/>
    <lineage>
        <taxon>Bacteria</taxon>
        <taxon>Pseudomonadati</taxon>
        <taxon>Pseudomonadota</taxon>
        <taxon>Alphaproteobacteria</taxon>
        <taxon>Hyphomicrobiales</taxon>
        <taxon>Rhizobiaceae</taxon>
        <taxon>Hoeflea</taxon>
    </lineage>
</organism>
<dbReference type="EMBL" id="JAPJZI010000001">
    <property type="protein sequence ID" value="MDA5399101.1"/>
    <property type="molecule type" value="Genomic_DNA"/>
</dbReference>
<dbReference type="InterPro" id="IPR002731">
    <property type="entry name" value="ATPase_BadF"/>
</dbReference>
<dbReference type="Gene3D" id="3.30.420.40">
    <property type="match status" value="2"/>
</dbReference>
<evidence type="ECO:0000259" key="1">
    <source>
        <dbReference type="Pfam" id="PF01869"/>
    </source>
</evidence>
<comment type="caution">
    <text evidence="2">The sequence shown here is derived from an EMBL/GenBank/DDBJ whole genome shotgun (WGS) entry which is preliminary data.</text>
</comment>
<evidence type="ECO:0000313" key="3">
    <source>
        <dbReference type="Proteomes" id="UP001151234"/>
    </source>
</evidence>
<feature type="domain" description="ATPase BadF/BadG/BcrA/BcrD type" evidence="1">
    <location>
        <begin position="6"/>
        <end position="252"/>
    </location>
</feature>
<reference evidence="2" key="1">
    <citation type="submission" date="2022-11" db="EMBL/GenBank/DDBJ databases">
        <title>Draft genome sequence of Hoeflea poritis E7-10 and Hoeflea prorocentri PM5-8, separated from scleractinian coral Porites lutea and marine dinoflagellate.</title>
        <authorList>
            <person name="Zhang G."/>
            <person name="Wei Q."/>
            <person name="Cai L."/>
        </authorList>
    </citation>
    <scope>NUCLEOTIDE SEQUENCE</scope>
    <source>
        <strain evidence="2">PM5-8</strain>
    </source>
</reference>
<dbReference type="Proteomes" id="UP001151234">
    <property type="component" value="Unassembled WGS sequence"/>
</dbReference>
<dbReference type="AlphaFoldDB" id="A0A9X3ZHY5"/>
<gene>
    <name evidence="2" type="ORF">OQ273_11000</name>
</gene>
<keyword evidence="2" id="KW-0808">Transferase</keyword>
<dbReference type="GO" id="GO:0016301">
    <property type="term" value="F:kinase activity"/>
    <property type="evidence" value="ECO:0007669"/>
    <property type="project" value="UniProtKB-KW"/>
</dbReference>
<dbReference type="Pfam" id="PF01869">
    <property type="entry name" value="BcrAD_BadFG"/>
    <property type="match status" value="1"/>
</dbReference>
<name>A0A9X3ZHY5_9HYPH</name>
<protein>
    <submittedName>
        <fullName evidence="2">N-acetylglucosamine kinase</fullName>
    </submittedName>
</protein>
<dbReference type="SUPFAM" id="SSF53067">
    <property type="entry name" value="Actin-like ATPase domain"/>
    <property type="match status" value="2"/>
</dbReference>
<proteinExistence type="predicted"/>
<keyword evidence="3" id="KW-1185">Reference proteome</keyword>
<dbReference type="CDD" id="cd24082">
    <property type="entry name" value="ASKHA_NBD_GspK-like"/>
    <property type="match status" value="1"/>
</dbReference>
<dbReference type="PANTHER" id="PTHR43190:SF3">
    <property type="entry name" value="N-ACETYL-D-GLUCOSAMINE KINASE"/>
    <property type="match status" value="1"/>
</dbReference>